<keyword evidence="5 12" id="KW-0479">Metal-binding</keyword>
<dbReference type="InterPro" id="IPR020565">
    <property type="entry name" value="ImidazoleglycerP_deHydtase_CS"/>
</dbReference>
<dbReference type="PANTHER" id="PTHR23133:SF2">
    <property type="entry name" value="IMIDAZOLEGLYCEROL-PHOSPHATE DEHYDRATASE"/>
    <property type="match status" value="1"/>
</dbReference>
<dbReference type="PROSITE" id="PS00954">
    <property type="entry name" value="IGP_DEHYDRATASE_1"/>
    <property type="match status" value="1"/>
</dbReference>
<evidence type="ECO:0000256" key="2">
    <source>
        <dbReference type="ARBA" id="ARBA00005047"/>
    </source>
</evidence>
<dbReference type="InterPro" id="IPR020566">
    <property type="entry name" value="His_synth_bifunc_HisB"/>
</dbReference>
<evidence type="ECO:0000256" key="4">
    <source>
        <dbReference type="ARBA" id="ARBA00022605"/>
    </source>
</evidence>
<dbReference type="GO" id="GO:0046872">
    <property type="term" value="F:metal ion binding"/>
    <property type="evidence" value="ECO:0007669"/>
    <property type="project" value="UniProtKB-KW"/>
</dbReference>
<keyword evidence="10 12" id="KW-0511">Multifunctional enzyme</keyword>
<organism evidence="13 14">
    <name type="scientific">Alistipes onderdonkii</name>
    <dbReference type="NCBI Taxonomy" id="328813"/>
    <lineage>
        <taxon>Bacteria</taxon>
        <taxon>Pseudomonadati</taxon>
        <taxon>Bacteroidota</taxon>
        <taxon>Bacteroidia</taxon>
        <taxon>Bacteroidales</taxon>
        <taxon>Rikenellaceae</taxon>
        <taxon>Alistipes</taxon>
    </lineage>
</organism>
<dbReference type="GO" id="GO:0004424">
    <property type="term" value="F:imidazoleglycerol-phosphate dehydratase activity"/>
    <property type="evidence" value="ECO:0007669"/>
    <property type="project" value="UniProtKB-UniRule"/>
</dbReference>
<dbReference type="HAMAP" id="MF_00076">
    <property type="entry name" value="HisB"/>
    <property type="match status" value="1"/>
</dbReference>
<dbReference type="FunFam" id="3.30.230.40:FF:000001">
    <property type="entry name" value="Imidazoleglycerol-phosphate dehydratase HisB"/>
    <property type="match status" value="1"/>
</dbReference>
<evidence type="ECO:0000256" key="7">
    <source>
        <dbReference type="ARBA" id="ARBA00022842"/>
    </source>
</evidence>
<comment type="similarity">
    <text evidence="12">In the C-terminal section; belongs to the imidazoleglycerol-phosphate dehydratase family.</text>
</comment>
<keyword evidence="7 12" id="KW-0460">Magnesium</keyword>
<dbReference type="Pfam" id="PF00475">
    <property type="entry name" value="IGPD"/>
    <property type="match status" value="1"/>
</dbReference>
<feature type="region of interest" description="Histidinol-phosphatase" evidence="12">
    <location>
        <begin position="1"/>
        <end position="183"/>
    </location>
</feature>
<keyword evidence="4 12" id="KW-0028">Amino-acid biosynthesis</keyword>
<dbReference type="NCBIfam" id="NF003937">
    <property type="entry name" value="PRK05446.1"/>
    <property type="match status" value="1"/>
</dbReference>
<comment type="catalytic activity">
    <reaction evidence="11 12">
        <text>L-histidinol phosphate + H2O = L-histidinol + phosphate</text>
        <dbReference type="Rhea" id="RHEA:14465"/>
        <dbReference type="ChEBI" id="CHEBI:15377"/>
        <dbReference type="ChEBI" id="CHEBI:43474"/>
        <dbReference type="ChEBI" id="CHEBI:57699"/>
        <dbReference type="ChEBI" id="CHEBI:57980"/>
        <dbReference type="EC" id="3.1.3.15"/>
    </reaction>
</comment>
<dbReference type="NCBIfam" id="TIGR01662">
    <property type="entry name" value="HAD-SF-IIIA"/>
    <property type="match status" value="1"/>
</dbReference>
<evidence type="ECO:0000256" key="9">
    <source>
        <dbReference type="ARBA" id="ARBA00023239"/>
    </source>
</evidence>
<dbReference type="GO" id="GO:0004401">
    <property type="term" value="F:histidinol-phosphatase activity"/>
    <property type="evidence" value="ECO:0007669"/>
    <property type="project" value="UniProtKB-UniRule"/>
</dbReference>
<dbReference type="NCBIfam" id="TIGR01261">
    <property type="entry name" value="hisB_Nterm"/>
    <property type="match status" value="1"/>
</dbReference>
<keyword evidence="6 12" id="KW-0378">Hydrolase</keyword>
<evidence type="ECO:0000256" key="3">
    <source>
        <dbReference type="ARBA" id="ARBA00022490"/>
    </source>
</evidence>
<evidence type="ECO:0000256" key="5">
    <source>
        <dbReference type="ARBA" id="ARBA00022723"/>
    </source>
</evidence>
<proteinExistence type="inferred from homology"/>
<comment type="catalytic activity">
    <reaction evidence="12">
        <text>D-erythro-1-(imidazol-4-yl)glycerol 3-phosphate = 3-(imidazol-4-yl)-2-oxopropyl phosphate + H2O</text>
        <dbReference type="Rhea" id="RHEA:11040"/>
        <dbReference type="ChEBI" id="CHEBI:15377"/>
        <dbReference type="ChEBI" id="CHEBI:57766"/>
        <dbReference type="ChEBI" id="CHEBI:58278"/>
        <dbReference type="EC" id="4.2.1.19"/>
    </reaction>
</comment>
<feature type="binding site" evidence="12">
    <location>
        <position position="10"/>
    </location>
    <ligand>
        <name>Mg(2+)</name>
        <dbReference type="ChEBI" id="CHEBI:18420"/>
    </ligand>
</feature>
<dbReference type="InterPro" id="IPR038494">
    <property type="entry name" value="IGPD_sf"/>
</dbReference>
<dbReference type="Gene3D" id="3.30.230.40">
    <property type="entry name" value="Imidazole glycerol phosphate dehydratase, domain 1"/>
    <property type="match status" value="2"/>
</dbReference>
<dbReference type="InterPro" id="IPR006543">
    <property type="entry name" value="Histidinol-phos"/>
</dbReference>
<keyword evidence="9 12" id="KW-0456">Lyase</keyword>
<dbReference type="GO" id="GO:0000105">
    <property type="term" value="P:L-histidine biosynthetic process"/>
    <property type="evidence" value="ECO:0007669"/>
    <property type="project" value="UniProtKB-UniRule"/>
</dbReference>
<keyword evidence="8 12" id="KW-0368">Histidine biosynthesis</keyword>
<dbReference type="AlphaFoldDB" id="A0A9P3ZI86"/>
<comment type="subcellular location">
    <subcellularLocation>
        <location evidence="12">Cytoplasm</location>
    </subcellularLocation>
</comment>
<dbReference type="PANTHER" id="PTHR23133">
    <property type="entry name" value="IMIDAZOLEGLYCEROL-PHOSPHATE DEHYDRATASE HIS7"/>
    <property type="match status" value="1"/>
</dbReference>
<comment type="caution">
    <text evidence="13">The sequence shown here is derived from an EMBL/GenBank/DDBJ whole genome shotgun (WGS) entry which is preliminary data.</text>
</comment>
<keyword evidence="3 12" id="KW-0963">Cytoplasm</keyword>
<feature type="binding site" evidence="12">
    <location>
        <position position="8"/>
    </location>
    <ligand>
        <name>Mg(2+)</name>
        <dbReference type="ChEBI" id="CHEBI:18420"/>
    </ligand>
</feature>
<dbReference type="InterPro" id="IPR023214">
    <property type="entry name" value="HAD_sf"/>
</dbReference>
<dbReference type="HAMAP" id="MF_01022">
    <property type="entry name" value="Bifunc_HisB"/>
    <property type="match status" value="1"/>
</dbReference>
<comment type="pathway">
    <text evidence="2 12">Amino-acid biosynthesis; L-histidine biosynthesis; L-histidine from 5-phospho-alpha-D-ribose 1-diphosphate: step 6/9.</text>
</comment>
<feature type="active site" description="Nucleophile" evidence="12">
    <location>
        <position position="8"/>
    </location>
</feature>
<protein>
    <recommendedName>
        <fullName evidence="12">Histidine biosynthesis bifunctional protein HisB</fullName>
    </recommendedName>
    <domain>
        <recommendedName>
            <fullName evidence="12">Histidinol-phosphatase</fullName>
            <ecNumber evidence="12">3.1.3.15</ecNumber>
        </recommendedName>
    </domain>
    <domain>
        <recommendedName>
            <fullName evidence="12">Imidazoleglycerol-phosphate dehydratase</fullName>
            <shortName evidence="12">IGPD</shortName>
            <ecNumber evidence="12">4.2.1.19</ecNumber>
        </recommendedName>
    </domain>
</protein>
<dbReference type="EC" id="4.2.1.19" evidence="12"/>
<dbReference type="PROSITE" id="PS00955">
    <property type="entry name" value="IGP_DEHYDRATASE_2"/>
    <property type="match status" value="1"/>
</dbReference>
<comment type="pathway">
    <text evidence="12">Amino-acid biosynthesis; L-histidine biosynthesis; L-histidine from 5-phospho-alpha-D-ribose 1-diphosphate: step 8/9.</text>
</comment>
<dbReference type="FunFam" id="3.30.230.40:FF:000003">
    <property type="entry name" value="Imidazoleglycerol-phosphate dehydratase HisB"/>
    <property type="match status" value="1"/>
</dbReference>
<dbReference type="InterPro" id="IPR006549">
    <property type="entry name" value="HAD-SF_hydro_IIIA"/>
</dbReference>
<evidence type="ECO:0000313" key="13">
    <source>
        <dbReference type="EMBL" id="KAA2560469.1"/>
    </source>
</evidence>
<evidence type="ECO:0000256" key="11">
    <source>
        <dbReference type="ARBA" id="ARBA00049158"/>
    </source>
</evidence>
<evidence type="ECO:0000313" key="14">
    <source>
        <dbReference type="Proteomes" id="UP000323119"/>
    </source>
</evidence>
<comment type="similarity">
    <text evidence="12">In the N-terminal section; belongs to the histidinol-phosphatase family.</text>
</comment>
<gene>
    <name evidence="12 13" type="primary">hisB</name>
    <name evidence="13" type="ORF">F2S36_10180</name>
</gene>
<dbReference type="Proteomes" id="UP000323119">
    <property type="component" value="Unassembled WGS sequence"/>
</dbReference>
<accession>A0A9P3ZI86</accession>
<dbReference type="CDD" id="cd07914">
    <property type="entry name" value="IGPD"/>
    <property type="match status" value="1"/>
</dbReference>
<dbReference type="EC" id="3.1.3.15" evidence="12"/>
<evidence type="ECO:0000256" key="12">
    <source>
        <dbReference type="HAMAP-Rule" id="MF_01022"/>
    </source>
</evidence>
<feature type="active site" description="Proton donor" evidence="12">
    <location>
        <position position="10"/>
    </location>
</feature>
<dbReference type="InterPro" id="IPR036412">
    <property type="entry name" value="HAD-like_sf"/>
</dbReference>
<comment type="caution">
    <text evidence="12">Lacks conserved residue(s) required for the propagation of feature annotation.</text>
</comment>
<name>A0A9P3ZI86_9BACT</name>
<sequence>MKKALFIDRDGTVIAEPPADYQVDSLEKLEFIPGAISALRTLRGLDFELVMATNQDGLGTEAFPEEDFRPPHEKMLRTLAGEGVAFDDMLIDRTFESDDAPTRKPRTGMFGRYTDGSYDLGTSYVVGDRATDILLARNLGAKGILLAPAAEGRRMLREAGAEEACVLITDSWAEIAEYIRRGERRVVVTRETRETQITVRIDLDGRGFGTCGAAPGDGISTGLRFLDHMLTQIAHHGGVSLTVEAHGDLDIDEHHTMEDVAIVLGEAIDRALGSKAGIGRYGFALPMDDCRALVLLDFGGRIDFEWDAEFRRERVGDVPTEMFRHFFHSLCCAARCNLQISARGGNDHHKAEAIFKAFARALRMAVARTGFGYDIPSSKGIL</sequence>
<dbReference type="SUPFAM" id="SSF54211">
    <property type="entry name" value="Ribosomal protein S5 domain 2-like"/>
    <property type="match status" value="2"/>
</dbReference>
<dbReference type="InterPro" id="IPR005954">
    <property type="entry name" value="HisB_N"/>
</dbReference>
<dbReference type="Pfam" id="PF13242">
    <property type="entry name" value="Hydrolase_like"/>
    <property type="match status" value="1"/>
</dbReference>
<feature type="binding site" evidence="12">
    <location>
        <position position="128"/>
    </location>
    <ligand>
        <name>Mg(2+)</name>
        <dbReference type="ChEBI" id="CHEBI:18420"/>
    </ligand>
</feature>
<dbReference type="InterPro" id="IPR000807">
    <property type="entry name" value="ImidazoleglycerolP_deHydtase"/>
</dbReference>
<dbReference type="InterPro" id="IPR020568">
    <property type="entry name" value="Ribosomal_Su5_D2-typ_SF"/>
</dbReference>
<evidence type="ECO:0000256" key="8">
    <source>
        <dbReference type="ARBA" id="ARBA00023102"/>
    </source>
</evidence>
<evidence type="ECO:0000256" key="10">
    <source>
        <dbReference type="ARBA" id="ARBA00023268"/>
    </source>
</evidence>
<reference evidence="13 14" key="1">
    <citation type="journal article" date="2019" name="Nat. Med.">
        <title>A library of human gut bacterial isolates paired with longitudinal multiomics data enables mechanistic microbiome research.</title>
        <authorList>
            <person name="Poyet M."/>
            <person name="Groussin M."/>
            <person name="Gibbons S.M."/>
            <person name="Avila-Pacheco J."/>
            <person name="Jiang X."/>
            <person name="Kearney S.M."/>
            <person name="Perrotta A.R."/>
            <person name="Berdy B."/>
            <person name="Zhao S."/>
            <person name="Lieberman T.D."/>
            <person name="Swanson P.K."/>
            <person name="Smith M."/>
            <person name="Roesemann S."/>
            <person name="Alexander J.E."/>
            <person name="Rich S.A."/>
            <person name="Livny J."/>
            <person name="Vlamakis H."/>
            <person name="Clish C."/>
            <person name="Bullock K."/>
            <person name="Deik A."/>
            <person name="Scott J."/>
            <person name="Pierce K.A."/>
            <person name="Xavier R.J."/>
            <person name="Alm E.J."/>
        </authorList>
    </citation>
    <scope>NUCLEOTIDE SEQUENCE [LARGE SCALE GENOMIC DNA]</scope>
    <source>
        <strain evidence="13 14">BIOML-A204</strain>
    </source>
</reference>
<dbReference type="GO" id="GO:0005737">
    <property type="term" value="C:cytoplasm"/>
    <property type="evidence" value="ECO:0007669"/>
    <property type="project" value="UniProtKB-SubCell"/>
</dbReference>
<dbReference type="NCBIfam" id="TIGR01656">
    <property type="entry name" value="Histidinol-ppas"/>
    <property type="match status" value="1"/>
</dbReference>
<dbReference type="RefSeq" id="WP_055204411.1">
    <property type="nucleotide sequence ID" value="NZ_DAWDXQ010000006.1"/>
</dbReference>
<evidence type="ECO:0000256" key="1">
    <source>
        <dbReference type="ARBA" id="ARBA00001946"/>
    </source>
</evidence>
<dbReference type="SUPFAM" id="SSF56784">
    <property type="entry name" value="HAD-like"/>
    <property type="match status" value="1"/>
</dbReference>
<dbReference type="Gene3D" id="3.40.50.1000">
    <property type="entry name" value="HAD superfamily/HAD-like"/>
    <property type="match status" value="1"/>
</dbReference>
<dbReference type="EMBL" id="VVUY01000007">
    <property type="protein sequence ID" value="KAA2560469.1"/>
    <property type="molecule type" value="Genomic_DNA"/>
</dbReference>
<evidence type="ECO:0000256" key="6">
    <source>
        <dbReference type="ARBA" id="ARBA00022801"/>
    </source>
</evidence>
<comment type="cofactor">
    <cofactor evidence="1 12">
        <name>Mg(2+)</name>
        <dbReference type="ChEBI" id="CHEBI:18420"/>
    </cofactor>
</comment>
<feature type="region of interest" description="Imidazoleglycerol-phosphate dehydratase" evidence="12">
    <location>
        <begin position="184"/>
        <end position="382"/>
    </location>
</feature>